<evidence type="ECO:0008006" key="2">
    <source>
        <dbReference type="Google" id="ProtNLM"/>
    </source>
</evidence>
<evidence type="ECO:0000313" key="1">
    <source>
        <dbReference type="EMBL" id="XIA19400.1"/>
    </source>
</evidence>
<proteinExistence type="predicted"/>
<gene>
    <name evidence="1" type="ORF">ACFYG5_04450</name>
</gene>
<sequence>MACGSAGLCFARSLQGSGLRIALVEKQQEAALGAPADDWREIAITRHSLRRLRAPQRA</sequence>
<name>A0AB74US89_9GAMM</name>
<protein>
    <recommendedName>
        <fullName evidence="2">FAD-binding domain-containing protein</fullName>
    </recommendedName>
</protein>
<dbReference type="AlphaFoldDB" id="A0AB74US89"/>
<accession>A0AB74US89</accession>
<dbReference type="Gene3D" id="3.50.50.60">
    <property type="entry name" value="FAD/NAD(P)-binding domain"/>
    <property type="match status" value="1"/>
</dbReference>
<organism evidence="1">
    <name type="scientific">Rhodanobacter sp. FW102-FHT14D07</name>
    <dbReference type="NCBI Taxonomy" id="3351462"/>
    <lineage>
        <taxon>Bacteria</taxon>
        <taxon>Pseudomonadati</taxon>
        <taxon>Pseudomonadota</taxon>
        <taxon>Gammaproteobacteria</taxon>
        <taxon>Lysobacterales</taxon>
        <taxon>Rhodanobacteraceae</taxon>
        <taxon>Rhodanobacter</taxon>
    </lineage>
</organism>
<dbReference type="RefSeq" id="WP_395119319.1">
    <property type="nucleotide sequence ID" value="NZ_CP170721.1"/>
</dbReference>
<reference evidence="1" key="1">
    <citation type="submission" date="2024-10" db="EMBL/GenBank/DDBJ databases">
        <authorList>
            <person name="Lesea H.P."/>
            <person name="Kuehl J.V."/>
            <person name="Chandonia J.-M."/>
        </authorList>
    </citation>
    <scope>NUCLEOTIDE SEQUENCE</scope>
    <source>
        <strain evidence="1">FW102-FHT14D07</strain>
    </source>
</reference>
<dbReference type="InterPro" id="IPR036188">
    <property type="entry name" value="FAD/NAD-bd_sf"/>
</dbReference>
<dbReference type="EMBL" id="CP170721">
    <property type="protein sequence ID" value="XIA19400.1"/>
    <property type="molecule type" value="Genomic_DNA"/>
</dbReference>